<keyword evidence="3" id="KW-1185">Reference proteome</keyword>
<dbReference type="AlphaFoldDB" id="A0AAX6FY60"/>
<dbReference type="EMBL" id="JANAVB010025196">
    <property type="protein sequence ID" value="KAJ6820921.1"/>
    <property type="molecule type" value="Genomic_DNA"/>
</dbReference>
<organism evidence="2 3">
    <name type="scientific">Iris pallida</name>
    <name type="common">Sweet iris</name>
    <dbReference type="NCBI Taxonomy" id="29817"/>
    <lineage>
        <taxon>Eukaryota</taxon>
        <taxon>Viridiplantae</taxon>
        <taxon>Streptophyta</taxon>
        <taxon>Embryophyta</taxon>
        <taxon>Tracheophyta</taxon>
        <taxon>Spermatophyta</taxon>
        <taxon>Magnoliopsida</taxon>
        <taxon>Liliopsida</taxon>
        <taxon>Asparagales</taxon>
        <taxon>Iridaceae</taxon>
        <taxon>Iridoideae</taxon>
        <taxon>Irideae</taxon>
        <taxon>Iris</taxon>
    </lineage>
</organism>
<protein>
    <submittedName>
        <fullName evidence="2">Pollen-specific leucine-rich repeat extensin-like protein 3</fullName>
    </submittedName>
</protein>
<dbReference type="Proteomes" id="UP001140949">
    <property type="component" value="Unassembled WGS sequence"/>
</dbReference>
<proteinExistence type="predicted"/>
<feature type="region of interest" description="Disordered" evidence="1">
    <location>
        <begin position="58"/>
        <end position="107"/>
    </location>
</feature>
<accession>A0AAX6FY60</accession>
<evidence type="ECO:0000256" key="1">
    <source>
        <dbReference type="SAM" id="MobiDB-lite"/>
    </source>
</evidence>
<reference evidence="2" key="2">
    <citation type="submission" date="2023-04" db="EMBL/GenBank/DDBJ databases">
        <authorList>
            <person name="Bruccoleri R.E."/>
            <person name="Oakeley E.J."/>
            <person name="Faust A.-M."/>
            <person name="Dessus-Babus S."/>
            <person name="Altorfer M."/>
            <person name="Burckhardt D."/>
            <person name="Oertli M."/>
            <person name="Naumann U."/>
            <person name="Petersen F."/>
            <person name="Wong J."/>
        </authorList>
    </citation>
    <scope>NUCLEOTIDE SEQUENCE</scope>
    <source>
        <strain evidence="2">GSM-AAB239-AS_SAM_17_03QT</strain>
        <tissue evidence="2">Leaf</tissue>
    </source>
</reference>
<name>A0AAX6FY60_IRIPA</name>
<sequence length="107" mass="11696">MPDRLAAFRAPIITHLLFPPEPRAGQRPCRGTSRPPHAALVDESRRLSLAPRWCLTGNRAPPATQRRGCASASRSPPADQAWKPTAKWTIPNTTGLSISPAKDLRQV</sequence>
<evidence type="ECO:0000313" key="2">
    <source>
        <dbReference type="EMBL" id="KAJ6820921.1"/>
    </source>
</evidence>
<evidence type="ECO:0000313" key="3">
    <source>
        <dbReference type="Proteomes" id="UP001140949"/>
    </source>
</evidence>
<comment type="caution">
    <text evidence="2">The sequence shown here is derived from an EMBL/GenBank/DDBJ whole genome shotgun (WGS) entry which is preliminary data.</text>
</comment>
<reference evidence="2" key="1">
    <citation type="journal article" date="2023" name="GigaByte">
        <title>Genome assembly of the bearded iris, Iris pallida Lam.</title>
        <authorList>
            <person name="Bruccoleri R.E."/>
            <person name="Oakeley E.J."/>
            <person name="Faust A.M.E."/>
            <person name="Altorfer M."/>
            <person name="Dessus-Babus S."/>
            <person name="Burckhardt D."/>
            <person name="Oertli M."/>
            <person name="Naumann U."/>
            <person name="Petersen F."/>
            <person name="Wong J."/>
        </authorList>
    </citation>
    <scope>NUCLEOTIDE SEQUENCE</scope>
    <source>
        <strain evidence="2">GSM-AAB239-AS_SAM_17_03QT</strain>
    </source>
</reference>
<gene>
    <name evidence="2" type="ORF">M6B38_394335</name>
</gene>